<feature type="transmembrane region" description="Helical" evidence="2">
    <location>
        <begin position="69"/>
        <end position="87"/>
    </location>
</feature>
<keyword evidence="2" id="KW-0812">Transmembrane</keyword>
<accession>A0A6B0T6C4</accession>
<evidence type="ECO:0000256" key="2">
    <source>
        <dbReference type="SAM" id="Phobius"/>
    </source>
</evidence>
<comment type="caution">
    <text evidence="3">The sequence shown here is derived from an EMBL/GenBank/DDBJ whole genome shotgun (WGS) entry which is preliminary data.</text>
</comment>
<protein>
    <submittedName>
        <fullName evidence="3">Uncharacterized protein</fullName>
    </submittedName>
</protein>
<evidence type="ECO:0000313" key="4">
    <source>
        <dbReference type="Proteomes" id="UP000466535"/>
    </source>
</evidence>
<feature type="compositionally biased region" description="Polar residues" evidence="1">
    <location>
        <begin position="260"/>
        <end position="275"/>
    </location>
</feature>
<keyword evidence="2" id="KW-1133">Transmembrane helix</keyword>
<keyword evidence="4" id="KW-1185">Reference proteome</keyword>
<evidence type="ECO:0000256" key="1">
    <source>
        <dbReference type="SAM" id="MobiDB-lite"/>
    </source>
</evidence>
<feature type="transmembrane region" description="Helical" evidence="2">
    <location>
        <begin position="93"/>
        <end position="113"/>
    </location>
</feature>
<feature type="compositionally biased region" description="Basic and acidic residues" evidence="1">
    <location>
        <begin position="193"/>
        <end position="219"/>
    </location>
</feature>
<gene>
    <name evidence="3" type="ORF">GRX03_04010</name>
</gene>
<reference evidence="3 4" key="1">
    <citation type="submission" date="2019-12" db="EMBL/GenBank/DDBJ databases">
        <title>Isolation and characterization of three novel carbon monoxide-oxidizing members of Halobacteria from salione crusts and soils.</title>
        <authorList>
            <person name="Myers M.R."/>
            <person name="King G.M."/>
        </authorList>
    </citation>
    <scope>NUCLEOTIDE SEQUENCE [LARGE SCALE GENOMIC DNA]</scope>
    <source>
        <strain evidence="3 4">WSH3</strain>
    </source>
</reference>
<dbReference type="AlphaFoldDB" id="A0A6B0T6C4"/>
<dbReference type="RefSeq" id="WP_159762870.1">
    <property type="nucleotide sequence ID" value="NZ_WUUT01000001.1"/>
</dbReference>
<evidence type="ECO:0000313" key="3">
    <source>
        <dbReference type="EMBL" id="MXR50771.1"/>
    </source>
</evidence>
<name>A0A6B0T6C4_9EURY</name>
<dbReference type="EMBL" id="WUUT01000001">
    <property type="protein sequence ID" value="MXR50771.1"/>
    <property type="molecule type" value="Genomic_DNA"/>
</dbReference>
<sequence>MSGVLAAASPGRAELAFGVGVALLLVSGLLPWIVASEPIPVSDPAEEAAGLTAFGEETTSEEILGIDRVDWVVLAGVGLVATGLIVTEPWDPLVLAFAGASGVAALGLGVAYVTDPVWMYSDWIKPDVAAVASTGPGVYLAVGSGLLQCLGCYLGHTETGRSGGAQQLDGPQSTGSAGGEPTRPSAGRPQNQPDRRQRQRRDERPRQDAGRRRPREREQSGQQPDGPQHRERHSPEDQSTAAPEEASQGSAAEHGRRGQQKTTTESGNETANETE</sequence>
<proteinExistence type="predicted"/>
<dbReference type="Proteomes" id="UP000466535">
    <property type="component" value="Unassembled WGS sequence"/>
</dbReference>
<organism evidence="3 4">
    <name type="scientific">Halovenus carboxidivorans</name>
    <dbReference type="NCBI Taxonomy" id="2692199"/>
    <lineage>
        <taxon>Archaea</taxon>
        <taxon>Methanobacteriati</taxon>
        <taxon>Methanobacteriota</taxon>
        <taxon>Stenosarchaea group</taxon>
        <taxon>Halobacteria</taxon>
        <taxon>Halobacteriales</taxon>
        <taxon>Haloarculaceae</taxon>
        <taxon>Halovenus</taxon>
    </lineage>
</organism>
<feature type="transmembrane region" description="Helical" evidence="2">
    <location>
        <begin position="15"/>
        <end position="34"/>
    </location>
</feature>
<keyword evidence="2" id="KW-0472">Membrane</keyword>
<feature type="region of interest" description="Disordered" evidence="1">
    <location>
        <begin position="161"/>
        <end position="275"/>
    </location>
</feature>
<feature type="compositionally biased region" description="Basic and acidic residues" evidence="1">
    <location>
        <begin position="227"/>
        <end position="236"/>
    </location>
</feature>